<evidence type="ECO:0000313" key="4">
    <source>
        <dbReference type="EMBL" id="KAL0841907.1"/>
    </source>
</evidence>
<accession>A0ABD0TFR7</accession>
<dbReference type="PANTHER" id="PTHR47595">
    <property type="entry name" value="HEAT SHOCK 70 KDA PROTEIN 14"/>
    <property type="match status" value="1"/>
</dbReference>
<sequence length="277" mass="31929">MLVVIKDETTGRDISINLTIEQYQRAQRDPVYVQELITTYDQNLNSLDRGSQSAVVPDQTSQNTYEENDLSLPLESINNEGNEVSLPLESINNEGNEENSQSTLFIWSDSCILLLLTLYEEKKDEFATKRHKKIFADIAKKLHDTNPEYIMTGSQCQSKINSLKKTYKKILDHNTTSGNDRVTWPYFDRMNEIFGQTGWANPLATASEAGPTDTPPTNKEKPPKHKMDLIFDDYFKTKKKIMTERLELRKESVNLKKEQHKEKMDMLKSICNLLNNK</sequence>
<feature type="domain" description="Myb/SANT-like DNA-binding" evidence="3">
    <location>
        <begin position="107"/>
        <end position="193"/>
    </location>
</feature>
<reference evidence="4 5" key="1">
    <citation type="submission" date="2024-06" db="EMBL/GenBank/DDBJ databases">
        <title>A chromosome-level genome assembly of beet webworm, Loxostege sticticalis.</title>
        <authorList>
            <person name="Zhang Y."/>
        </authorList>
    </citation>
    <scope>NUCLEOTIDE SEQUENCE [LARGE SCALE GENOMIC DNA]</scope>
    <source>
        <strain evidence="4">AQ028</strain>
        <tissue evidence="4">Male pupae</tissue>
    </source>
</reference>
<organism evidence="4 5">
    <name type="scientific">Loxostege sticticalis</name>
    <name type="common">Beet webworm moth</name>
    <dbReference type="NCBI Taxonomy" id="481309"/>
    <lineage>
        <taxon>Eukaryota</taxon>
        <taxon>Metazoa</taxon>
        <taxon>Ecdysozoa</taxon>
        <taxon>Arthropoda</taxon>
        <taxon>Hexapoda</taxon>
        <taxon>Insecta</taxon>
        <taxon>Pterygota</taxon>
        <taxon>Neoptera</taxon>
        <taxon>Endopterygota</taxon>
        <taxon>Lepidoptera</taxon>
        <taxon>Glossata</taxon>
        <taxon>Ditrysia</taxon>
        <taxon>Pyraloidea</taxon>
        <taxon>Crambidae</taxon>
        <taxon>Pyraustinae</taxon>
        <taxon>Loxostege</taxon>
    </lineage>
</organism>
<dbReference type="PANTHER" id="PTHR47595:SF1">
    <property type="entry name" value="MYB_SANT-LIKE DNA-BINDING DOMAIN-CONTAINING PROTEIN"/>
    <property type="match status" value="1"/>
</dbReference>
<dbReference type="Gene3D" id="1.10.10.60">
    <property type="entry name" value="Homeodomain-like"/>
    <property type="match status" value="1"/>
</dbReference>
<dbReference type="Proteomes" id="UP001549921">
    <property type="component" value="Unassembled WGS sequence"/>
</dbReference>
<name>A0ABD0TFR7_LOXSC</name>
<dbReference type="AlphaFoldDB" id="A0ABD0TFR7"/>
<proteinExistence type="predicted"/>
<protein>
    <recommendedName>
        <fullName evidence="3">Myb/SANT-like DNA-binding domain-containing protein</fullName>
    </recommendedName>
</protein>
<feature type="region of interest" description="Disordered" evidence="2">
    <location>
        <begin position="48"/>
        <end position="67"/>
    </location>
</feature>
<evidence type="ECO:0000256" key="2">
    <source>
        <dbReference type="SAM" id="MobiDB-lite"/>
    </source>
</evidence>
<keyword evidence="1" id="KW-0175">Coiled coil</keyword>
<evidence type="ECO:0000256" key="1">
    <source>
        <dbReference type="SAM" id="Coils"/>
    </source>
</evidence>
<evidence type="ECO:0000313" key="5">
    <source>
        <dbReference type="Proteomes" id="UP001549921"/>
    </source>
</evidence>
<gene>
    <name evidence="4" type="ORF">ABMA28_014142</name>
</gene>
<evidence type="ECO:0000259" key="3">
    <source>
        <dbReference type="Pfam" id="PF13837"/>
    </source>
</evidence>
<feature type="region of interest" description="Disordered" evidence="2">
    <location>
        <begin position="204"/>
        <end position="225"/>
    </location>
</feature>
<comment type="caution">
    <text evidence="4">The sequence shown here is derived from an EMBL/GenBank/DDBJ whole genome shotgun (WGS) entry which is preliminary data.</text>
</comment>
<feature type="coiled-coil region" evidence="1">
    <location>
        <begin position="238"/>
        <end position="277"/>
    </location>
</feature>
<dbReference type="Pfam" id="PF13837">
    <property type="entry name" value="Myb_DNA-bind_4"/>
    <property type="match status" value="1"/>
</dbReference>
<dbReference type="InterPro" id="IPR044822">
    <property type="entry name" value="Myb_DNA-bind_4"/>
</dbReference>
<dbReference type="EMBL" id="JBEDNZ010000005">
    <property type="protein sequence ID" value="KAL0841907.1"/>
    <property type="molecule type" value="Genomic_DNA"/>
</dbReference>
<feature type="compositionally biased region" description="Polar residues" evidence="2">
    <location>
        <begin position="48"/>
        <end position="65"/>
    </location>
</feature>